<evidence type="ECO:0000259" key="1">
    <source>
        <dbReference type="PROSITE" id="PS51819"/>
    </source>
</evidence>
<keyword evidence="3" id="KW-1185">Reference proteome</keyword>
<proteinExistence type="predicted"/>
<comment type="caution">
    <text evidence="2">The sequence shown here is derived from an EMBL/GenBank/DDBJ whole genome shotgun (WGS) entry which is preliminary data.</text>
</comment>
<dbReference type="PROSITE" id="PS51819">
    <property type="entry name" value="VOC"/>
    <property type="match status" value="2"/>
</dbReference>
<evidence type="ECO:0000313" key="2">
    <source>
        <dbReference type="EMBL" id="MFB9205856.1"/>
    </source>
</evidence>
<dbReference type="InterPro" id="IPR029068">
    <property type="entry name" value="Glyas_Bleomycin-R_OHBP_Dase"/>
</dbReference>
<feature type="domain" description="VOC" evidence="1">
    <location>
        <begin position="139"/>
        <end position="254"/>
    </location>
</feature>
<dbReference type="Proteomes" id="UP001589647">
    <property type="component" value="Unassembled WGS sequence"/>
</dbReference>
<dbReference type="PANTHER" id="PTHR33993:SF14">
    <property type="entry name" value="GB|AAF24581.1"/>
    <property type="match status" value="1"/>
</dbReference>
<gene>
    <name evidence="2" type="ORF">ACFFV7_32005</name>
</gene>
<feature type="domain" description="VOC" evidence="1">
    <location>
        <begin position="11"/>
        <end position="125"/>
    </location>
</feature>
<organism evidence="2 3">
    <name type="scientific">Nonomuraea spiralis</name>
    <dbReference type="NCBI Taxonomy" id="46182"/>
    <lineage>
        <taxon>Bacteria</taxon>
        <taxon>Bacillati</taxon>
        <taxon>Actinomycetota</taxon>
        <taxon>Actinomycetes</taxon>
        <taxon>Streptosporangiales</taxon>
        <taxon>Streptosporangiaceae</taxon>
        <taxon>Nonomuraea</taxon>
    </lineage>
</organism>
<dbReference type="Gene3D" id="3.10.180.10">
    <property type="entry name" value="2,3-Dihydroxybiphenyl 1,2-Dioxygenase, domain 1"/>
    <property type="match status" value="2"/>
</dbReference>
<reference evidence="2 3" key="1">
    <citation type="submission" date="2024-09" db="EMBL/GenBank/DDBJ databases">
        <authorList>
            <person name="Sun Q."/>
            <person name="Mori K."/>
        </authorList>
    </citation>
    <scope>NUCLEOTIDE SEQUENCE [LARGE SCALE GENOMIC DNA]</scope>
    <source>
        <strain evidence="2 3">CCM 3426</strain>
    </source>
</reference>
<dbReference type="Pfam" id="PF00903">
    <property type="entry name" value="Glyoxalase"/>
    <property type="match status" value="2"/>
</dbReference>
<dbReference type="RefSeq" id="WP_189652394.1">
    <property type="nucleotide sequence ID" value="NZ_BMRC01000027.1"/>
</dbReference>
<dbReference type="PANTHER" id="PTHR33993">
    <property type="entry name" value="GLYOXALASE-RELATED"/>
    <property type="match status" value="1"/>
</dbReference>
<dbReference type="InterPro" id="IPR037523">
    <property type="entry name" value="VOC_core"/>
</dbReference>
<accession>A0ABV5IMV8</accession>
<name>A0ABV5IMV8_9ACTN</name>
<dbReference type="CDD" id="cd07247">
    <property type="entry name" value="SgaA_N_like"/>
    <property type="match status" value="2"/>
</dbReference>
<dbReference type="InterPro" id="IPR004360">
    <property type="entry name" value="Glyas_Fos-R_dOase_dom"/>
</dbReference>
<dbReference type="SUPFAM" id="SSF54593">
    <property type="entry name" value="Glyoxalase/Bleomycin resistance protein/Dihydroxybiphenyl dioxygenase"/>
    <property type="match status" value="2"/>
</dbReference>
<evidence type="ECO:0000313" key="3">
    <source>
        <dbReference type="Proteomes" id="UP001589647"/>
    </source>
</evidence>
<dbReference type="EMBL" id="JBHMEI010000031">
    <property type="protein sequence ID" value="MFB9205856.1"/>
    <property type="molecule type" value="Genomic_DNA"/>
</dbReference>
<dbReference type="InterPro" id="IPR052164">
    <property type="entry name" value="Anthracycline_SecMetBiosynth"/>
</dbReference>
<protein>
    <submittedName>
        <fullName evidence="2">VOC family protein</fullName>
    </submittedName>
</protein>
<sequence>MSRRSGYDPGVPCWVDLASTDVPGSTRFYGELFGWQADMVDDPQAGGYGMFLHDGKKVAGVGPARNGRPVSLWNTYVATDDIAALAARVKDAGGTVVAEPMEIFDEGSMTVFQAPDGSFACGWQAAAHPGAELVNEPGAFCWNELYTRDVPAAERFYAQVFGWTARTSDMGGMPYTEWLAGETSVAGMMAMPEQAPAELPSFWLTYFAVEDLDAALRSAEDVGVNVLVGVTEAPPGRFAQLIDPQGAAFGVIQLNETA</sequence>